<comment type="caution">
    <text evidence="1">The sequence shown here is derived from an EMBL/GenBank/DDBJ whole genome shotgun (WGS) entry which is preliminary data.</text>
</comment>
<accession>A0A179F3I3</accession>
<dbReference type="Proteomes" id="UP000078397">
    <property type="component" value="Unassembled WGS sequence"/>
</dbReference>
<dbReference type="GeneID" id="28858566"/>
<evidence type="ECO:0000313" key="2">
    <source>
        <dbReference type="Proteomes" id="UP000078397"/>
    </source>
</evidence>
<dbReference type="EMBL" id="LSBJ02000004">
    <property type="protein sequence ID" value="OAQ59988.1"/>
    <property type="molecule type" value="Genomic_DNA"/>
</dbReference>
<dbReference type="KEGG" id="pchm:VFPPC_16819"/>
<protein>
    <submittedName>
        <fullName evidence="1">Uncharacterized protein</fullName>
    </submittedName>
</protein>
<keyword evidence="2" id="KW-1185">Reference proteome</keyword>
<dbReference type="AlphaFoldDB" id="A0A179F3I3"/>
<proteinExistence type="predicted"/>
<dbReference type="RefSeq" id="XP_018137949.1">
    <property type="nucleotide sequence ID" value="XM_018294572.1"/>
</dbReference>
<gene>
    <name evidence="1" type="ORF">VFPPC_16819</name>
</gene>
<name>A0A179F3I3_METCM</name>
<sequence>MSALALACAHNVISKYDSMFRAQLNVGLERVSSTSPTRHRHKHWGYGAASLSVAAWIVARVAVARLGRNTSTGQVEVRLTLKRSYEPKNLQGCRSQNLDCSVLVNFTHPSHNPSNRNPGREGVSLIPNSTGERIVPKYTRTVPNHYDFCFLCPLAADALNCISAMARLTTAAHNILRRSLAKPLRQKPDFYCSLSCEKTTSTSSHPCGWSAGAYPVHTK</sequence>
<organism evidence="1 2">
    <name type="scientific">Pochonia chlamydosporia 170</name>
    <dbReference type="NCBI Taxonomy" id="1380566"/>
    <lineage>
        <taxon>Eukaryota</taxon>
        <taxon>Fungi</taxon>
        <taxon>Dikarya</taxon>
        <taxon>Ascomycota</taxon>
        <taxon>Pezizomycotina</taxon>
        <taxon>Sordariomycetes</taxon>
        <taxon>Hypocreomycetidae</taxon>
        <taxon>Hypocreales</taxon>
        <taxon>Clavicipitaceae</taxon>
        <taxon>Pochonia</taxon>
    </lineage>
</organism>
<evidence type="ECO:0000313" key="1">
    <source>
        <dbReference type="EMBL" id="OAQ59988.1"/>
    </source>
</evidence>
<reference evidence="1 2" key="1">
    <citation type="journal article" date="2016" name="PLoS Pathog.">
        <title>Biosynthesis of antibiotic leucinostatins in bio-control fungus Purpureocillium lilacinum and their inhibition on phytophthora revealed by genome mining.</title>
        <authorList>
            <person name="Wang G."/>
            <person name="Liu Z."/>
            <person name="Lin R."/>
            <person name="Li E."/>
            <person name="Mao Z."/>
            <person name="Ling J."/>
            <person name="Yang Y."/>
            <person name="Yin W.B."/>
            <person name="Xie B."/>
        </authorList>
    </citation>
    <scope>NUCLEOTIDE SEQUENCE [LARGE SCALE GENOMIC DNA]</scope>
    <source>
        <strain evidence="1">170</strain>
    </source>
</reference>